<evidence type="ECO:0000256" key="1">
    <source>
        <dbReference type="ARBA" id="ARBA00004651"/>
    </source>
</evidence>
<dbReference type="InterPro" id="IPR050833">
    <property type="entry name" value="Poly_Biosynth_Transport"/>
</dbReference>
<feature type="transmembrane region" description="Helical" evidence="6">
    <location>
        <begin position="472"/>
        <end position="490"/>
    </location>
</feature>
<protein>
    <submittedName>
        <fullName evidence="7">O-antigen/teichoic acid export membrane protein</fullName>
    </submittedName>
</protein>
<feature type="transmembrane region" description="Helical" evidence="6">
    <location>
        <begin position="81"/>
        <end position="108"/>
    </location>
</feature>
<comment type="caution">
    <text evidence="7">The sequence shown here is derived from an EMBL/GenBank/DDBJ whole genome shotgun (WGS) entry which is preliminary data.</text>
</comment>
<comment type="subcellular location">
    <subcellularLocation>
        <location evidence="1">Cell membrane</location>
        <topology evidence="1">Multi-pass membrane protein</topology>
    </subcellularLocation>
</comment>
<dbReference type="PANTHER" id="PTHR30250">
    <property type="entry name" value="PST FAMILY PREDICTED COLANIC ACID TRANSPORTER"/>
    <property type="match status" value="1"/>
</dbReference>
<feature type="transmembrane region" description="Helical" evidence="6">
    <location>
        <begin position="12"/>
        <end position="30"/>
    </location>
</feature>
<keyword evidence="5 6" id="KW-0472">Membrane</keyword>
<dbReference type="Pfam" id="PF01943">
    <property type="entry name" value="Polysacc_synt"/>
    <property type="match status" value="1"/>
</dbReference>
<feature type="transmembrane region" description="Helical" evidence="6">
    <location>
        <begin position="403"/>
        <end position="422"/>
    </location>
</feature>
<evidence type="ECO:0000256" key="2">
    <source>
        <dbReference type="ARBA" id="ARBA00022475"/>
    </source>
</evidence>
<feature type="transmembrane region" description="Helical" evidence="6">
    <location>
        <begin position="120"/>
        <end position="142"/>
    </location>
</feature>
<evidence type="ECO:0000313" key="8">
    <source>
        <dbReference type="Proteomes" id="UP001314903"/>
    </source>
</evidence>
<dbReference type="Proteomes" id="UP001314903">
    <property type="component" value="Unassembled WGS sequence"/>
</dbReference>
<evidence type="ECO:0000256" key="4">
    <source>
        <dbReference type="ARBA" id="ARBA00022989"/>
    </source>
</evidence>
<name>A0ABS4KHE8_9FIRM</name>
<feature type="transmembrane region" description="Helical" evidence="6">
    <location>
        <begin position="154"/>
        <end position="174"/>
    </location>
</feature>
<dbReference type="InterPro" id="IPR002797">
    <property type="entry name" value="Polysacc_synth"/>
</dbReference>
<keyword evidence="3 6" id="KW-0812">Transmembrane</keyword>
<dbReference type="EMBL" id="JAGGLI010000008">
    <property type="protein sequence ID" value="MBP2027209.1"/>
    <property type="molecule type" value="Genomic_DNA"/>
</dbReference>
<sequence length="506" mass="57384">MSNNIKKDALSSYTNLFVSILAGFIVVPIIESNVGKSYFGIYQFIFTLTAYSELMTMGLGKTVERYVAKFSVEKKISQESLMLSMVLSIYIATALIFLIASGVIYIQFGNIFNFTGDELSIAKICFIIAAISAGLNIPASVFQSFLRGKGKYSFVFNIGTIQVVARLFLVAISLNLGYGIISVFIIDTVLFQGANFVYILRAISKNKIELQLFKYDKELFSELFKYSSFVFLGGMAQTLYWNTDNIILGVFTDTETIAEYALSQRLINYFYRYGTAFSGLFLPKLMEYHCIENQKDSKEMIVKLFTRGSRHQGILTSFAMVNFLILGRDFIALWVGDGYHMTYIYTVIILIPFWPVLTQSTGIEVLYAMKKHKINTIIYFGNAVINVISTIFLVQIIGPMGAAISTGVTVFIGSFVLTNIYYKYLLNMKLSDYFIEVFGKNLLVSGIILVYGHILNLWITDVNFLNFTSKTLMINIVWIPAILFILLDSYDRKVFYKMLKINKRTV</sequence>
<proteinExistence type="predicted"/>
<accession>A0ABS4KHE8</accession>
<dbReference type="RefSeq" id="WP_209660049.1">
    <property type="nucleotide sequence ID" value="NZ_JAGGLI010000008.1"/>
</dbReference>
<gene>
    <name evidence="7" type="ORF">J2Z35_001003</name>
</gene>
<dbReference type="PANTHER" id="PTHR30250:SF26">
    <property type="entry name" value="PSMA PROTEIN"/>
    <property type="match status" value="1"/>
</dbReference>
<feature type="transmembrane region" description="Helical" evidence="6">
    <location>
        <begin position="377"/>
        <end position="397"/>
    </location>
</feature>
<evidence type="ECO:0000256" key="3">
    <source>
        <dbReference type="ARBA" id="ARBA00022692"/>
    </source>
</evidence>
<keyword evidence="8" id="KW-1185">Reference proteome</keyword>
<feature type="transmembrane region" description="Helical" evidence="6">
    <location>
        <begin position="313"/>
        <end position="335"/>
    </location>
</feature>
<organism evidence="7 8">
    <name type="scientific">Acetoanaerobium pronyense</name>
    <dbReference type="NCBI Taxonomy" id="1482736"/>
    <lineage>
        <taxon>Bacteria</taxon>
        <taxon>Bacillati</taxon>
        <taxon>Bacillota</taxon>
        <taxon>Clostridia</taxon>
        <taxon>Peptostreptococcales</taxon>
        <taxon>Filifactoraceae</taxon>
        <taxon>Acetoanaerobium</taxon>
    </lineage>
</organism>
<evidence type="ECO:0000256" key="6">
    <source>
        <dbReference type="SAM" id="Phobius"/>
    </source>
</evidence>
<keyword evidence="4 6" id="KW-1133">Transmembrane helix</keyword>
<feature type="transmembrane region" description="Helical" evidence="6">
    <location>
        <begin position="180"/>
        <end position="200"/>
    </location>
</feature>
<feature type="transmembrane region" description="Helical" evidence="6">
    <location>
        <begin position="442"/>
        <end position="460"/>
    </location>
</feature>
<keyword evidence="2" id="KW-1003">Cell membrane</keyword>
<reference evidence="7 8" key="1">
    <citation type="submission" date="2021-03" db="EMBL/GenBank/DDBJ databases">
        <title>Genomic Encyclopedia of Type Strains, Phase IV (KMG-IV): sequencing the most valuable type-strain genomes for metagenomic binning, comparative biology and taxonomic classification.</title>
        <authorList>
            <person name="Goeker M."/>
        </authorList>
    </citation>
    <scope>NUCLEOTIDE SEQUENCE [LARGE SCALE GENOMIC DNA]</scope>
    <source>
        <strain evidence="7 8">DSM 27512</strain>
    </source>
</reference>
<feature type="transmembrane region" description="Helical" evidence="6">
    <location>
        <begin position="42"/>
        <end position="60"/>
    </location>
</feature>
<evidence type="ECO:0000256" key="5">
    <source>
        <dbReference type="ARBA" id="ARBA00023136"/>
    </source>
</evidence>
<feature type="transmembrane region" description="Helical" evidence="6">
    <location>
        <begin position="341"/>
        <end position="357"/>
    </location>
</feature>
<evidence type="ECO:0000313" key="7">
    <source>
        <dbReference type="EMBL" id="MBP2027209.1"/>
    </source>
</evidence>